<reference evidence="1 2" key="1">
    <citation type="journal article" date="2019" name="Commun. Biol.">
        <title>The bagworm genome reveals a unique fibroin gene that provides high tensile strength.</title>
        <authorList>
            <person name="Kono N."/>
            <person name="Nakamura H."/>
            <person name="Ohtoshi R."/>
            <person name="Tomita M."/>
            <person name="Numata K."/>
            <person name="Arakawa K."/>
        </authorList>
    </citation>
    <scope>NUCLEOTIDE SEQUENCE [LARGE SCALE GENOMIC DNA]</scope>
</reference>
<accession>A0A4C1U778</accession>
<comment type="caution">
    <text evidence="1">The sequence shown here is derived from an EMBL/GenBank/DDBJ whole genome shotgun (WGS) entry which is preliminary data.</text>
</comment>
<organism evidence="1 2">
    <name type="scientific">Eumeta variegata</name>
    <name type="common">Bagworm moth</name>
    <name type="synonym">Eumeta japonica</name>
    <dbReference type="NCBI Taxonomy" id="151549"/>
    <lineage>
        <taxon>Eukaryota</taxon>
        <taxon>Metazoa</taxon>
        <taxon>Ecdysozoa</taxon>
        <taxon>Arthropoda</taxon>
        <taxon>Hexapoda</taxon>
        <taxon>Insecta</taxon>
        <taxon>Pterygota</taxon>
        <taxon>Neoptera</taxon>
        <taxon>Endopterygota</taxon>
        <taxon>Lepidoptera</taxon>
        <taxon>Glossata</taxon>
        <taxon>Ditrysia</taxon>
        <taxon>Tineoidea</taxon>
        <taxon>Psychidae</taxon>
        <taxon>Oiketicinae</taxon>
        <taxon>Eumeta</taxon>
    </lineage>
</organism>
<name>A0A4C1U778_EUMVA</name>
<dbReference type="EMBL" id="BGZK01000137">
    <property type="protein sequence ID" value="GBP22171.1"/>
    <property type="molecule type" value="Genomic_DNA"/>
</dbReference>
<dbReference type="OrthoDB" id="411823at2759"/>
<proteinExistence type="predicted"/>
<evidence type="ECO:0000313" key="2">
    <source>
        <dbReference type="Proteomes" id="UP000299102"/>
    </source>
</evidence>
<sequence length="167" mass="18714">MGIDSGDSENDLRRLDRAHRHVRFVCLGTGANAKNIWKTYVPTGNSRALNFWELPHPAHVPELEFEIVEDLDPTTMDRLAIVGPHICTDIDIYTGSRTKDKVDAASTERSGIRKCSPFARYSSDSNSSLEMSTGPEIYNSLDHAARRKVRISLWRAEMCAYSGCKPT</sequence>
<keyword evidence="2" id="KW-1185">Reference proteome</keyword>
<evidence type="ECO:0000313" key="1">
    <source>
        <dbReference type="EMBL" id="GBP22171.1"/>
    </source>
</evidence>
<dbReference type="AlphaFoldDB" id="A0A4C1U778"/>
<gene>
    <name evidence="1" type="ORF">EVAR_10681_1</name>
</gene>
<dbReference type="Proteomes" id="UP000299102">
    <property type="component" value="Unassembled WGS sequence"/>
</dbReference>
<protein>
    <submittedName>
        <fullName evidence="1">Uncharacterized protein</fullName>
    </submittedName>
</protein>